<organism evidence="1 2">
    <name type="scientific">Domibacillus aminovorans</name>
    <dbReference type="NCBI Taxonomy" id="29332"/>
    <lineage>
        <taxon>Bacteria</taxon>
        <taxon>Bacillati</taxon>
        <taxon>Bacillota</taxon>
        <taxon>Bacilli</taxon>
        <taxon>Bacillales</taxon>
        <taxon>Bacillaceae</taxon>
        <taxon>Domibacillus</taxon>
    </lineage>
</organism>
<sequence>MTLNKELQILKKYHSGERGVLSVYLNTNPGDPDQLNGAWQIHLKNGLKDLDKYLTDSKNETELKLFKEAKKKVLKEIDDNKDDLHKGVVIFASKNPELWSVHYVQVPVKSSFHWEDHPVLEELEYMHKAYPEAGIILPSFGEVRILDTAMGMVKEDFSYSFNPNLEEWGEKKNMDPDGKHVIGSSKVDFLESRLKENLKRFFKGMGTNIERLKKERGWIEIHVAGETELAIAFAETLREKPASCIYKNLNNSKPGEVINQVLENLQKVK</sequence>
<proteinExistence type="predicted"/>
<dbReference type="EMBL" id="LQWZ01000037">
    <property type="protein sequence ID" value="OAH52911.1"/>
    <property type="molecule type" value="Genomic_DNA"/>
</dbReference>
<dbReference type="RefSeq" id="WP_063975653.1">
    <property type="nucleotide sequence ID" value="NZ_LQWZ01000037.1"/>
</dbReference>
<dbReference type="OrthoDB" id="5241360at2"/>
<reference evidence="1 2" key="1">
    <citation type="submission" date="2016-01" db="EMBL/GenBank/DDBJ databases">
        <title>Investigation of taxonomic status of Bacillus aminovorans.</title>
        <authorList>
            <person name="Verma A."/>
            <person name="Pal Y."/>
            <person name="Krishnamurthi S."/>
        </authorList>
    </citation>
    <scope>NUCLEOTIDE SEQUENCE [LARGE SCALE GENOMIC DNA]</scope>
    <source>
        <strain evidence="1 2">DSM 4337</strain>
    </source>
</reference>
<evidence type="ECO:0000313" key="2">
    <source>
        <dbReference type="Proteomes" id="UP000077271"/>
    </source>
</evidence>
<comment type="caution">
    <text evidence="1">The sequence shown here is derived from an EMBL/GenBank/DDBJ whole genome shotgun (WGS) entry which is preliminary data.</text>
</comment>
<dbReference type="Proteomes" id="UP000077271">
    <property type="component" value="Unassembled WGS sequence"/>
</dbReference>
<dbReference type="Pfam" id="PF18846">
    <property type="entry name" value="baeRF_family5"/>
    <property type="match status" value="1"/>
</dbReference>
<accession>A0A177KK12</accession>
<gene>
    <name evidence="1" type="ORF">AWH48_13985</name>
</gene>
<dbReference type="InterPro" id="IPR040983">
    <property type="entry name" value="Bact_RF_family5"/>
</dbReference>
<name>A0A177KK12_9BACI</name>
<dbReference type="AlphaFoldDB" id="A0A177KK12"/>
<evidence type="ECO:0000313" key="1">
    <source>
        <dbReference type="EMBL" id="OAH52911.1"/>
    </source>
</evidence>
<protein>
    <submittedName>
        <fullName evidence="1">Antiporter</fullName>
    </submittedName>
</protein>